<dbReference type="EMBL" id="JACHLZ010000001">
    <property type="protein sequence ID" value="MBB5832691.1"/>
    <property type="molecule type" value="Genomic_DNA"/>
</dbReference>
<organism evidence="2 3">
    <name type="scientific">Brachybacterium aquaticum</name>
    <dbReference type="NCBI Taxonomy" id="1432564"/>
    <lineage>
        <taxon>Bacteria</taxon>
        <taxon>Bacillati</taxon>
        <taxon>Actinomycetota</taxon>
        <taxon>Actinomycetes</taxon>
        <taxon>Micrococcales</taxon>
        <taxon>Dermabacteraceae</taxon>
        <taxon>Brachybacterium</taxon>
    </lineage>
</organism>
<gene>
    <name evidence="2" type="ORF">HNR70_002504</name>
</gene>
<feature type="transmembrane region" description="Helical" evidence="1">
    <location>
        <begin position="60"/>
        <end position="79"/>
    </location>
</feature>
<dbReference type="RefSeq" id="WP_184325972.1">
    <property type="nucleotide sequence ID" value="NZ_JACHLZ010000001.1"/>
</dbReference>
<feature type="transmembrane region" description="Helical" evidence="1">
    <location>
        <begin position="91"/>
        <end position="111"/>
    </location>
</feature>
<evidence type="ECO:0000313" key="2">
    <source>
        <dbReference type="EMBL" id="MBB5832691.1"/>
    </source>
</evidence>
<name>A0A841AGG4_9MICO</name>
<reference evidence="2 3" key="1">
    <citation type="submission" date="2020-08" db="EMBL/GenBank/DDBJ databases">
        <title>Sequencing the genomes of 1000 actinobacteria strains.</title>
        <authorList>
            <person name="Klenk H.-P."/>
        </authorList>
    </citation>
    <scope>NUCLEOTIDE SEQUENCE [LARGE SCALE GENOMIC DNA]</scope>
    <source>
        <strain evidence="2 3">DSM 28796</strain>
    </source>
</reference>
<comment type="caution">
    <text evidence="2">The sequence shown here is derived from an EMBL/GenBank/DDBJ whole genome shotgun (WGS) entry which is preliminary data.</text>
</comment>
<evidence type="ECO:0000256" key="1">
    <source>
        <dbReference type="SAM" id="Phobius"/>
    </source>
</evidence>
<feature type="transmembrane region" description="Helical" evidence="1">
    <location>
        <begin position="131"/>
        <end position="155"/>
    </location>
</feature>
<keyword evidence="3" id="KW-1185">Reference proteome</keyword>
<keyword evidence="1" id="KW-0812">Transmembrane</keyword>
<keyword evidence="1" id="KW-0472">Membrane</keyword>
<proteinExistence type="predicted"/>
<dbReference type="Proteomes" id="UP000588158">
    <property type="component" value="Unassembled WGS sequence"/>
</dbReference>
<dbReference type="AlphaFoldDB" id="A0A841AGG4"/>
<feature type="transmembrane region" description="Helical" evidence="1">
    <location>
        <begin position="35"/>
        <end position="54"/>
    </location>
</feature>
<evidence type="ECO:0000313" key="3">
    <source>
        <dbReference type="Proteomes" id="UP000588158"/>
    </source>
</evidence>
<accession>A0A841AGG4</accession>
<protein>
    <submittedName>
        <fullName evidence="2">Uncharacterized protein</fullName>
    </submittedName>
</protein>
<keyword evidence="1" id="KW-1133">Transmembrane helix</keyword>
<sequence length="164" mass="16824">MTAESATSPTPVGPPSPARAAAATDDLVARAHRSLLPLALGLIAANLVLHLVIALAGNRITVLTTLPLVVIALGVAAYLATRGRALGRLRYGRLVAHVLCFLTVTAGYQLHLTVLAVLGAAPPSDGTLDPWLGPALVMPALWGLGLLMHAVGAVLDRGFEAPRA</sequence>